<evidence type="ECO:0000313" key="1">
    <source>
        <dbReference type="EMBL" id="KIK42609.1"/>
    </source>
</evidence>
<proteinExistence type="predicted"/>
<dbReference type="HOGENOM" id="CLU_175002_0_0_1"/>
<name>A0A0D0AXT0_9AGAM</name>
<dbReference type="AlphaFoldDB" id="A0A0D0AXT0"/>
<dbReference type="OrthoDB" id="2638432at2759"/>
<dbReference type="InParanoid" id="A0A0D0AXT0"/>
<organism evidence="1 2">
    <name type="scientific">Suillus luteus UH-Slu-Lm8-n1</name>
    <dbReference type="NCBI Taxonomy" id="930992"/>
    <lineage>
        <taxon>Eukaryota</taxon>
        <taxon>Fungi</taxon>
        <taxon>Dikarya</taxon>
        <taxon>Basidiomycota</taxon>
        <taxon>Agaricomycotina</taxon>
        <taxon>Agaricomycetes</taxon>
        <taxon>Agaricomycetidae</taxon>
        <taxon>Boletales</taxon>
        <taxon>Suillineae</taxon>
        <taxon>Suillaceae</taxon>
        <taxon>Suillus</taxon>
    </lineage>
</organism>
<sequence>MATYYCGYLVPNEFLLQRAVEELGQEPPENAEDEIELILMAARDLMGETGVLCSAKFRRVKTPKGTTWWCIAFSSKAPHERLPATAPPEERYKALKEAIATEANQCLF</sequence>
<dbReference type="EMBL" id="KN835234">
    <property type="protein sequence ID" value="KIK42609.1"/>
    <property type="molecule type" value="Genomic_DNA"/>
</dbReference>
<reference evidence="2" key="2">
    <citation type="submission" date="2015-01" db="EMBL/GenBank/DDBJ databases">
        <title>Evolutionary Origins and Diversification of the Mycorrhizal Mutualists.</title>
        <authorList>
            <consortium name="DOE Joint Genome Institute"/>
            <consortium name="Mycorrhizal Genomics Consortium"/>
            <person name="Kohler A."/>
            <person name="Kuo A."/>
            <person name="Nagy L.G."/>
            <person name="Floudas D."/>
            <person name="Copeland A."/>
            <person name="Barry K.W."/>
            <person name="Cichocki N."/>
            <person name="Veneault-Fourrey C."/>
            <person name="LaButti K."/>
            <person name="Lindquist E.A."/>
            <person name="Lipzen A."/>
            <person name="Lundell T."/>
            <person name="Morin E."/>
            <person name="Murat C."/>
            <person name="Riley R."/>
            <person name="Ohm R."/>
            <person name="Sun H."/>
            <person name="Tunlid A."/>
            <person name="Henrissat B."/>
            <person name="Grigoriev I.V."/>
            <person name="Hibbett D.S."/>
            <person name="Martin F."/>
        </authorList>
    </citation>
    <scope>NUCLEOTIDE SEQUENCE [LARGE SCALE GENOMIC DNA]</scope>
    <source>
        <strain evidence="2">UH-Slu-Lm8-n1</strain>
    </source>
</reference>
<reference evidence="1 2" key="1">
    <citation type="submission" date="2014-04" db="EMBL/GenBank/DDBJ databases">
        <authorList>
            <consortium name="DOE Joint Genome Institute"/>
            <person name="Kuo A."/>
            <person name="Ruytinx J."/>
            <person name="Rineau F."/>
            <person name="Colpaert J."/>
            <person name="Kohler A."/>
            <person name="Nagy L.G."/>
            <person name="Floudas D."/>
            <person name="Copeland A."/>
            <person name="Barry K.W."/>
            <person name="Cichocki N."/>
            <person name="Veneault-Fourrey C."/>
            <person name="LaButti K."/>
            <person name="Lindquist E.A."/>
            <person name="Lipzen A."/>
            <person name="Lundell T."/>
            <person name="Morin E."/>
            <person name="Murat C."/>
            <person name="Sun H."/>
            <person name="Tunlid A."/>
            <person name="Henrissat B."/>
            <person name="Grigoriev I.V."/>
            <person name="Hibbett D.S."/>
            <person name="Martin F."/>
            <person name="Nordberg H.P."/>
            <person name="Cantor M.N."/>
            <person name="Hua S.X."/>
        </authorList>
    </citation>
    <scope>NUCLEOTIDE SEQUENCE [LARGE SCALE GENOMIC DNA]</scope>
    <source>
        <strain evidence="1 2">UH-Slu-Lm8-n1</strain>
    </source>
</reference>
<keyword evidence="2" id="KW-1185">Reference proteome</keyword>
<gene>
    <name evidence="1" type="ORF">CY34DRAFT_804764</name>
</gene>
<protein>
    <submittedName>
        <fullName evidence="1">Unplaced genomic scaffold CY34scaffold_103, whole genome shotgun sequence</fullName>
    </submittedName>
</protein>
<dbReference type="Proteomes" id="UP000054485">
    <property type="component" value="Unassembled WGS sequence"/>
</dbReference>
<evidence type="ECO:0000313" key="2">
    <source>
        <dbReference type="Proteomes" id="UP000054485"/>
    </source>
</evidence>
<accession>A0A0D0AXT0</accession>